<dbReference type="InterPro" id="IPR013497">
    <property type="entry name" value="Topo_IA_cen"/>
</dbReference>
<evidence type="ECO:0000313" key="4">
    <source>
        <dbReference type="EMBL" id="SVC35090.1"/>
    </source>
</evidence>
<dbReference type="PANTHER" id="PTHR42785">
    <property type="entry name" value="DNA TOPOISOMERASE, TYPE IA, CORE"/>
    <property type="match status" value="1"/>
</dbReference>
<dbReference type="Gene3D" id="1.10.290.10">
    <property type="entry name" value="Topoisomerase I, domain 4"/>
    <property type="match status" value="1"/>
</dbReference>
<reference evidence="4" key="1">
    <citation type="submission" date="2018-05" db="EMBL/GenBank/DDBJ databases">
        <authorList>
            <person name="Lanie J.A."/>
            <person name="Ng W.-L."/>
            <person name="Kazmierczak K.M."/>
            <person name="Andrzejewski T.M."/>
            <person name="Davidsen T.M."/>
            <person name="Wayne K.J."/>
            <person name="Tettelin H."/>
            <person name="Glass J.I."/>
            <person name="Rusch D."/>
            <person name="Podicherti R."/>
            <person name="Tsui H.-C.T."/>
            <person name="Winkler M.E."/>
        </authorList>
    </citation>
    <scope>NUCLEOTIDE SEQUENCE</scope>
</reference>
<dbReference type="Pfam" id="PF01751">
    <property type="entry name" value="Toprim"/>
    <property type="match status" value="1"/>
</dbReference>
<dbReference type="EMBL" id="UINC01086533">
    <property type="protein sequence ID" value="SVC35090.1"/>
    <property type="molecule type" value="Genomic_DNA"/>
</dbReference>
<dbReference type="Pfam" id="PF01131">
    <property type="entry name" value="Topoisom_bac"/>
    <property type="match status" value="1"/>
</dbReference>
<dbReference type="Gene3D" id="1.10.460.10">
    <property type="entry name" value="Topoisomerase I, domain 2"/>
    <property type="match status" value="1"/>
</dbReference>
<dbReference type="GO" id="GO:0003677">
    <property type="term" value="F:DNA binding"/>
    <property type="evidence" value="ECO:0007669"/>
    <property type="project" value="InterPro"/>
</dbReference>
<dbReference type="InterPro" id="IPR023405">
    <property type="entry name" value="Topo_IA_core_domain"/>
</dbReference>
<dbReference type="SUPFAM" id="SSF56712">
    <property type="entry name" value="Prokaryotic type I DNA topoisomerase"/>
    <property type="match status" value="1"/>
</dbReference>
<dbReference type="InterPro" id="IPR013825">
    <property type="entry name" value="Topo_IA_cen_sub2"/>
</dbReference>
<dbReference type="InterPro" id="IPR013826">
    <property type="entry name" value="Topo_IA_cen_sub3"/>
</dbReference>
<dbReference type="PROSITE" id="PS00396">
    <property type="entry name" value="TOPO_IA_1"/>
    <property type="match status" value="1"/>
</dbReference>
<evidence type="ECO:0000256" key="1">
    <source>
        <dbReference type="ARBA" id="ARBA00023235"/>
    </source>
</evidence>
<dbReference type="InterPro" id="IPR034149">
    <property type="entry name" value="TOPRIM_TopoI"/>
</dbReference>
<dbReference type="InterPro" id="IPR003601">
    <property type="entry name" value="Topo_IA_2"/>
</dbReference>
<name>A0A382LEL5_9ZZZZ</name>
<dbReference type="SMART" id="SM00436">
    <property type="entry name" value="TOP1Bc"/>
    <property type="match status" value="1"/>
</dbReference>
<dbReference type="GO" id="GO:0003917">
    <property type="term" value="F:DNA topoisomerase type I (single strand cut, ATP-independent) activity"/>
    <property type="evidence" value="ECO:0007669"/>
    <property type="project" value="InterPro"/>
</dbReference>
<dbReference type="Gene3D" id="2.70.20.10">
    <property type="entry name" value="Topoisomerase I, domain 3"/>
    <property type="match status" value="1"/>
</dbReference>
<dbReference type="PANTHER" id="PTHR42785:SF1">
    <property type="entry name" value="DNA TOPOISOMERASE"/>
    <property type="match status" value="1"/>
</dbReference>
<protein>
    <submittedName>
        <fullName evidence="4">Uncharacterized protein</fullName>
    </submittedName>
</protein>
<organism evidence="4">
    <name type="scientific">marine metagenome</name>
    <dbReference type="NCBI Taxonomy" id="408172"/>
    <lineage>
        <taxon>unclassified sequences</taxon>
        <taxon>metagenomes</taxon>
        <taxon>ecological metagenomes</taxon>
    </lineage>
</organism>
<keyword evidence="1" id="KW-0413">Isomerase</keyword>
<feature type="domain" description="Topo IA-type catalytic" evidence="3">
    <location>
        <begin position="130"/>
        <end position="335"/>
    </location>
</feature>
<evidence type="ECO:0000259" key="3">
    <source>
        <dbReference type="PROSITE" id="PS52039"/>
    </source>
</evidence>
<accession>A0A382LEL5</accession>
<dbReference type="InterPro" id="IPR000380">
    <property type="entry name" value="Topo_IA"/>
</dbReference>
<feature type="non-terminal residue" evidence="4">
    <location>
        <position position="335"/>
    </location>
</feature>
<dbReference type="PROSITE" id="PS52039">
    <property type="entry name" value="TOPO_IA_2"/>
    <property type="match status" value="1"/>
</dbReference>
<dbReference type="GO" id="GO:0006265">
    <property type="term" value="P:DNA topological change"/>
    <property type="evidence" value="ECO:0007669"/>
    <property type="project" value="InterPro"/>
</dbReference>
<gene>
    <name evidence="4" type="ORF">METZ01_LOCUS287944</name>
</gene>
<dbReference type="SMART" id="SM00493">
    <property type="entry name" value="TOPRIM"/>
    <property type="match status" value="1"/>
</dbReference>
<dbReference type="Gene3D" id="3.40.50.140">
    <property type="match status" value="1"/>
</dbReference>
<feature type="domain" description="Toprim" evidence="2">
    <location>
        <begin position="3"/>
        <end position="114"/>
    </location>
</feature>
<dbReference type="InterPro" id="IPR013824">
    <property type="entry name" value="Topo_IA_cen_sub1"/>
</dbReference>
<dbReference type="PROSITE" id="PS50880">
    <property type="entry name" value="TOPRIM"/>
    <property type="match status" value="1"/>
</dbReference>
<proteinExistence type="predicted"/>
<dbReference type="PRINTS" id="PR00417">
    <property type="entry name" value="PRTPISMRASEI"/>
</dbReference>
<dbReference type="CDD" id="cd03363">
    <property type="entry name" value="TOPRIM_TopoIA_TopoI"/>
    <property type="match status" value="1"/>
</dbReference>
<dbReference type="InterPro" id="IPR023406">
    <property type="entry name" value="Topo_IA_AS"/>
</dbReference>
<dbReference type="AlphaFoldDB" id="A0A382LEL5"/>
<sequence length="335" mass="37016">MAKDLVIVESPAKARTVGRFLGKNYDVKASMGHVRDLPKKKLGVDIGDDGFVPTYTVSADKRKIVSELKKAAASAGLVYLATDPDREGEAISWHLIEAANIDIDKTRRVVFHEITKPAIEEAFANTRDIDVDLVDAQQARRVLDRLVGYTLSPVLWSKVKKGTSAGRVQSVALRMVVDRQKEIEAFMPVEYWTIDALLGVKPKENLLEASLVSIEGSKKKPEITNENDAALILEDLKGSGFVVQSYITKESKRRPSAPFITSTLQQEASRRLRFSASRTMILAQQLYEGIDMGSEGVEGLITYMRTDSTNVSAIALNEASEYINDKYGSGYALEK</sequence>
<evidence type="ECO:0000259" key="2">
    <source>
        <dbReference type="PROSITE" id="PS50880"/>
    </source>
</evidence>
<dbReference type="InterPro" id="IPR006171">
    <property type="entry name" value="TOPRIM_dom"/>
</dbReference>